<dbReference type="EMBL" id="BLAL01000162">
    <property type="protein sequence ID" value="GES86658.1"/>
    <property type="molecule type" value="Genomic_DNA"/>
</dbReference>
<sequence>MKSDYASMQPPKRPENRDKIISDMCYFMVSCIPNFIEYMAHLSSDCSAGKRKRSCEEKSPSTPPNKIDLHLFFARHASGPSFNKALIRTWILFQRNNLYLDLKFNLKLQVAA</sequence>
<evidence type="ECO:0000313" key="2">
    <source>
        <dbReference type="Proteomes" id="UP000615446"/>
    </source>
</evidence>
<accession>A0A8H3QNU5</accession>
<protein>
    <submittedName>
        <fullName evidence="1">Uncharacterized protein</fullName>
    </submittedName>
</protein>
<evidence type="ECO:0000313" key="1">
    <source>
        <dbReference type="EMBL" id="GES86658.1"/>
    </source>
</evidence>
<dbReference type="Proteomes" id="UP000615446">
    <property type="component" value="Unassembled WGS sequence"/>
</dbReference>
<dbReference type="AlphaFoldDB" id="A0A8H3QNU5"/>
<proteinExistence type="predicted"/>
<comment type="caution">
    <text evidence="1">The sequence shown here is derived from an EMBL/GenBank/DDBJ whole genome shotgun (WGS) entry which is preliminary data.</text>
</comment>
<organism evidence="1 2">
    <name type="scientific">Rhizophagus clarus</name>
    <dbReference type="NCBI Taxonomy" id="94130"/>
    <lineage>
        <taxon>Eukaryota</taxon>
        <taxon>Fungi</taxon>
        <taxon>Fungi incertae sedis</taxon>
        <taxon>Mucoromycota</taxon>
        <taxon>Glomeromycotina</taxon>
        <taxon>Glomeromycetes</taxon>
        <taxon>Glomerales</taxon>
        <taxon>Glomeraceae</taxon>
        <taxon>Rhizophagus</taxon>
    </lineage>
</organism>
<gene>
    <name evidence="1" type="ORF">RCL2_001371200</name>
</gene>
<name>A0A8H3QNU5_9GLOM</name>
<reference evidence="1" key="1">
    <citation type="submission" date="2019-10" db="EMBL/GenBank/DDBJ databases">
        <title>Conservation and host-specific expression of non-tandemly repeated heterogenous ribosome RNA gene in arbuscular mycorrhizal fungi.</title>
        <authorList>
            <person name="Maeda T."/>
            <person name="Kobayashi Y."/>
            <person name="Nakagawa T."/>
            <person name="Ezawa T."/>
            <person name="Yamaguchi K."/>
            <person name="Bino T."/>
            <person name="Nishimoto Y."/>
            <person name="Shigenobu S."/>
            <person name="Kawaguchi M."/>
        </authorList>
    </citation>
    <scope>NUCLEOTIDE SEQUENCE</scope>
    <source>
        <strain evidence="1">HR1</strain>
    </source>
</reference>